<feature type="compositionally biased region" description="Pro residues" evidence="1">
    <location>
        <begin position="397"/>
        <end position="411"/>
    </location>
</feature>
<proteinExistence type="predicted"/>
<feature type="compositionally biased region" description="Pro residues" evidence="1">
    <location>
        <begin position="44"/>
        <end position="53"/>
    </location>
</feature>
<organism evidence="2 3">
    <name type="scientific">Candidula unifasciata</name>
    <dbReference type="NCBI Taxonomy" id="100452"/>
    <lineage>
        <taxon>Eukaryota</taxon>
        <taxon>Metazoa</taxon>
        <taxon>Spiralia</taxon>
        <taxon>Lophotrochozoa</taxon>
        <taxon>Mollusca</taxon>
        <taxon>Gastropoda</taxon>
        <taxon>Heterobranchia</taxon>
        <taxon>Euthyneura</taxon>
        <taxon>Panpulmonata</taxon>
        <taxon>Eupulmonata</taxon>
        <taxon>Stylommatophora</taxon>
        <taxon>Helicina</taxon>
        <taxon>Helicoidea</taxon>
        <taxon>Geomitridae</taxon>
        <taxon>Candidula</taxon>
    </lineage>
</organism>
<feature type="compositionally biased region" description="Basic and acidic residues" evidence="1">
    <location>
        <begin position="236"/>
        <end position="248"/>
    </location>
</feature>
<feature type="non-terminal residue" evidence="2">
    <location>
        <position position="726"/>
    </location>
</feature>
<name>A0A8S3ZB09_9EUPU</name>
<feature type="region of interest" description="Disordered" evidence="1">
    <location>
        <begin position="225"/>
        <end position="352"/>
    </location>
</feature>
<feature type="compositionally biased region" description="Polar residues" evidence="1">
    <location>
        <begin position="297"/>
        <end position="310"/>
    </location>
</feature>
<dbReference type="OrthoDB" id="6235974at2759"/>
<gene>
    <name evidence="2" type="ORF">CUNI_LOCUS9814</name>
</gene>
<keyword evidence="3" id="KW-1185">Reference proteome</keyword>
<evidence type="ECO:0000313" key="2">
    <source>
        <dbReference type="EMBL" id="CAG5124256.1"/>
    </source>
</evidence>
<feature type="compositionally biased region" description="Pro residues" evidence="1">
    <location>
        <begin position="442"/>
        <end position="456"/>
    </location>
</feature>
<feature type="compositionally biased region" description="Polar residues" evidence="1">
    <location>
        <begin position="260"/>
        <end position="288"/>
    </location>
</feature>
<protein>
    <submittedName>
        <fullName evidence="2">Uncharacterized protein</fullName>
    </submittedName>
</protein>
<sequence>RAVKAATRASVETTFDALPDSSRASIRSTSTTRSAARSSVRSPDSPPPRPPKPGVRRSAKSSYASSDIADDDLKMTPSASALERLDNLIKSSAFEKGSGECSVDGNTSADVDSNINLKEESEKAISKIKNLDESVPVAVKRKDVNTFQNNQLKFTGGASAIPPENMKCNILKARLEEDYKKGAEDDKESHDSEHSSTCEAEVKGDEILHVNLSITANSDVADEKDVNRDSFVSEVPRPRKERQSKNLDHAMNNGYDGLPQKTSRTSIGNADPSRSSRNSSNQDVSLSGSIDRKVGHVNNTGVVSKKSYSTDIDEPIRPETRPPSSRKSPAPLPGYSSMERKVPRSVSSSHNASFDVAELRHRTSSQSSDVFLPSLQTRTVDFSQETIPSSAATTSPHEPPTQPSAPSPPQLRKPKTLPKMKDPAESSVPALEVSKTLSLTRPAPPPRPISPGPVPKPRTSGIVESLEVAADARPQSSGSLRASTNPFLPERPSKPPPLSSAKSSSLRLKAETKQQEKQLDGISLDDADDSKKKPVNPFQLDDESDEGTEVSVNPFGEDEEDEEPKSAVDNDISKQSMPPKVPAPRFYSSGGVLPPEPSEKPKTGTTDQPSKGTLSLKKTRPPPPPPSPVPSKGNTQDISPDRGAALPKTPEPVTIVETSFTRTEPVTRKVSTSAGSKTSSASHVITVERARTDSTSSYHSTRSSHVSPWSSSQKKVERKVTLMTEL</sequence>
<feature type="compositionally biased region" description="Polar residues" evidence="1">
    <location>
        <begin position="603"/>
        <end position="613"/>
    </location>
</feature>
<feature type="compositionally biased region" description="Polar residues" evidence="1">
    <location>
        <begin position="381"/>
        <end position="394"/>
    </location>
</feature>
<evidence type="ECO:0000313" key="3">
    <source>
        <dbReference type="Proteomes" id="UP000678393"/>
    </source>
</evidence>
<feature type="compositionally biased region" description="Low complexity" evidence="1">
    <location>
        <begin position="19"/>
        <end position="43"/>
    </location>
</feature>
<comment type="caution">
    <text evidence="2">The sequence shown here is derived from an EMBL/GenBank/DDBJ whole genome shotgun (WGS) entry which is preliminary data.</text>
</comment>
<reference evidence="2" key="1">
    <citation type="submission" date="2021-04" db="EMBL/GenBank/DDBJ databases">
        <authorList>
            <consortium name="Molecular Ecology Group"/>
        </authorList>
    </citation>
    <scope>NUCLEOTIDE SEQUENCE</scope>
</reference>
<dbReference type="Proteomes" id="UP000678393">
    <property type="component" value="Unassembled WGS sequence"/>
</dbReference>
<feature type="compositionally biased region" description="Low complexity" evidence="1">
    <location>
        <begin position="671"/>
        <end position="682"/>
    </location>
</feature>
<evidence type="ECO:0000256" key="1">
    <source>
        <dbReference type="SAM" id="MobiDB-lite"/>
    </source>
</evidence>
<feature type="region of interest" description="Disordered" evidence="1">
    <location>
        <begin position="1"/>
        <end position="75"/>
    </location>
</feature>
<dbReference type="AlphaFoldDB" id="A0A8S3ZB09"/>
<feature type="compositionally biased region" description="Polar residues" evidence="1">
    <location>
        <begin position="474"/>
        <end position="486"/>
    </location>
</feature>
<accession>A0A8S3ZB09</accession>
<feature type="compositionally biased region" description="Low complexity" evidence="1">
    <location>
        <begin position="694"/>
        <end position="707"/>
    </location>
</feature>
<dbReference type="EMBL" id="CAJHNH020001738">
    <property type="protein sequence ID" value="CAG5124256.1"/>
    <property type="molecule type" value="Genomic_DNA"/>
</dbReference>
<feature type="region of interest" description="Disordered" evidence="1">
    <location>
        <begin position="181"/>
        <end position="202"/>
    </location>
</feature>
<feature type="compositionally biased region" description="Basic and acidic residues" evidence="1">
    <location>
        <begin position="508"/>
        <end position="519"/>
    </location>
</feature>
<feature type="region of interest" description="Disordered" evidence="1">
    <location>
        <begin position="381"/>
        <end position="726"/>
    </location>
</feature>